<sequence length="410" mass="45461">MVQSRSGTVTVKSIGKIQSKLDNTFVAPPPPSRSSSNASGSGTGQARSSLPPYMSVLNAVPKDGFFALPEPTCQFGYLYLKILCMEEIKLDSILLSTAESFYFVIRNGINTFMCKTFPVKTSTGRIRINQEFRIAANPRTSITLFLRVKHGSAKRLVTDISLSGMNRASPRSRLSGRIIRTSRSMLSCLEGSEVTDGSLAVRGCLPTFQRLWRKNTRSWSPSQPHSGHNDSHGAPQPRYSTEMVMYHAFDRRHYDHPDSTSAERQKDGQQAYVGNYPTSMVVINGQQFPADPGTLAEYNNGGQPLPMQMPYDVQRLSSPIVAHTADGHNGPVQWDRLSPLAPGISREETLGCAAINIESMIDETFLRTLIDGWYIEGSWENANIAKLQLQMFFIPIAPNLEERDLPANLK</sequence>
<keyword evidence="2" id="KW-1185">Reference proteome</keyword>
<evidence type="ECO:0000313" key="2">
    <source>
        <dbReference type="Proteomes" id="UP001145114"/>
    </source>
</evidence>
<evidence type="ECO:0000313" key="1">
    <source>
        <dbReference type="EMBL" id="KAJ1673239.1"/>
    </source>
</evidence>
<gene>
    <name evidence="1" type="ORF">EV182_005633</name>
</gene>
<feature type="non-terminal residue" evidence="1">
    <location>
        <position position="410"/>
    </location>
</feature>
<dbReference type="EMBL" id="JAMZIH010007207">
    <property type="protein sequence ID" value="KAJ1673239.1"/>
    <property type="molecule type" value="Genomic_DNA"/>
</dbReference>
<organism evidence="1 2">
    <name type="scientific">Spiromyces aspiralis</name>
    <dbReference type="NCBI Taxonomy" id="68401"/>
    <lineage>
        <taxon>Eukaryota</taxon>
        <taxon>Fungi</taxon>
        <taxon>Fungi incertae sedis</taxon>
        <taxon>Zoopagomycota</taxon>
        <taxon>Kickxellomycotina</taxon>
        <taxon>Kickxellomycetes</taxon>
        <taxon>Kickxellales</taxon>
        <taxon>Kickxellaceae</taxon>
        <taxon>Spiromyces</taxon>
    </lineage>
</organism>
<protein>
    <submittedName>
        <fullName evidence="1">Uncharacterized protein</fullName>
    </submittedName>
</protein>
<reference evidence="1" key="1">
    <citation type="submission" date="2022-06" db="EMBL/GenBank/DDBJ databases">
        <title>Phylogenomic reconstructions and comparative analyses of Kickxellomycotina fungi.</title>
        <authorList>
            <person name="Reynolds N.K."/>
            <person name="Stajich J.E."/>
            <person name="Barry K."/>
            <person name="Grigoriev I.V."/>
            <person name="Crous P."/>
            <person name="Smith M.E."/>
        </authorList>
    </citation>
    <scope>NUCLEOTIDE SEQUENCE</scope>
    <source>
        <strain evidence="1">RSA 2271</strain>
    </source>
</reference>
<proteinExistence type="predicted"/>
<dbReference type="Proteomes" id="UP001145114">
    <property type="component" value="Unassembled WGS sequence"/>
</dbReference>
<name>A0ACC1HH43_9FUNG</name>
<comment type="caution">
    <text evidence="1">The sequence shown here is derived from an EMBL/GenBank/DDBJ whole genome shotgun (WGS) entry which is preliminary data.</text>
</comment>
<accession>A0ACC1HH43</accession>